<dbReference type="GO" id="GO:0005737">
    <property type="term" value="C:cytoplasm"/>
    <property type="evidence" value="ECO:0007669"/>
    <property type="project" value="UniProtKB-SubCell"/>
</dbReference>
<dbReference type="AlphaFoldDB" id="A0A0N0CVA3"/>
<evidence type="ECO:0000313" key="5">
    <source>
        <dbReference type="Proteomes" id="UP000037977"/>
    </source>
</evidence>
<dbReference type="EMBL" id="LGCI01000010">
    <property type="protein sequence ID" value="KOY81371.1"/>
    <property type="molecule type" value="Genomic_DNA"/>
</dbReference>
<dbReference type="STRING" id="33935.ADM90_19815"/>
<dbReference type="RefSeq" id="WP_053996619.1">
    <property type="nucleotide sequence ID" value="NZ_CP065643.1"/>
</dbReference>
<keyword evidence="2" id="KW-0963">Cytoplasm</keyword>
<evidence type="ECO:0000256" key="2">
    <source>
        <dbReference type="ARBA" id="ARBA00022490"/>
    </source>
</evidence>
<comment type="subcellular location">
    <subcellularLocation>
        <location evidence="1">Cytoplasm</location>
    </subcellularLocation>
</comment>
<dbReference type="Pfam" id="PF06857">
    <property type="entry name" value="ACP"/>
    <property type="match status" value="1"/>
</dbReference>
<dbReference type="OrthoDB" id="2991642at2"/>
<reference evidence="4 5" key="1">
    <citation type="submission" date="2015-07" db="EMBL/GenBank/DDBJ databases">
        <title>Genome sequencing project for genomic taxonomy and phylogenomics of Bacillus-like bacteria.</title>
        <authorList>
            <person name="Liu B."/>
            <person name="Wang J."/>
            <person name="Zhu Y."/>
            <person name="Liu G."/>
            <person name="Chen Q."/>
            <person name="Chen Z."/>
            <person name="Che J."/>
            <person name="Ge C."/>
            <person name="Shi H."/>
            <person name="Pan Z."/>
            <person name="Liu X."/>
        </authorList>
    </citation>
    <scope>NUCLEOTIDE SEQUENCE [LARGE SCALE GENOMIC DNA]</scope>
    <source>
        <strain evidence="4 5">DSM 54</strain>
    </source>
</reference>
<dbReference type="Proteomes" id="UP000037977">
    <property type="component" value="Unassembled WGS sequence"/>
</dbReference>
<accession>A0A0N0CVA3</accession>
<evidence type="ECO:0000256" key="1">
    <source>
        <dbReference type="ARBA" id="ARBA00004496"/>
    </source>
</evidence>
<evidence type="ECO:0000313" key="4">
    <source>
        <dbReference type="EMBL" id="KOY81371.1"/>
    </source>
</evidence>
<keyword evidence="5" id="KW-1185">Reference proteome</keyword>
<proteinExistence type="predicted"/>
<organism evidence="4 5">
    <name type="scientific">Lysinibacillus macroides</name>
    <dbReference type="NCBI Taxonomy" id="33935"/>
    <lineage>
        <taxon>Bacteria</taxon>
        <taxon>Bacillati</taxon>
        <taxon>Bacillota</taxon>
        <taxon>Bacilli</taxon>
        <taxon>Bacillales</taxon>
        <taxon>Bacillaceae</taxon>
        <taxon>Lysinibacillus</taxon>
    </lineage>
</organism>
<evidence type="ECO:0000256" key="3">
    <source>
        <dbReference type="ARBA" id="ARBA00022553"/>
    </source>
</evidence>
<protein>
    <submittedName>
        <fullName evidence="4">Uncharacterized protein</fullName>
    </submittedName>
</protein>
<keyword evidence="3" id="KW-0597">Phosphoprotein</keyword>
<comment type="caution">
    <text evidence="4">The sequence shown here is derived from an EMBL/GenBank/DDBJ whole genome shotgun (WGS) entry which is preliminary data.</text>
</comment>
<sequence>MMVNVGSIDSSDLMINVELNSNKGMLKITNLVPEIEDVLIIELVLPIINEFNLQNLKIKIFYNGANGWVIRSRFEALSILIKEQNLVREGELLV</sequence>
<dbReference type="PATRIC" id="fig|33935.3.peg.2790"/>
<name>A0A0N0CVA3_9BACI</name>
<dbReference type="InterPro" id="IPR023439">
    <property type="entry name" value="Mal_deCO2ase/Cit_lyase_ACP"/>
</dbReference>
<gene>
    <name evidence="4" type="ORF">ADM90_19815</name>
</gene>